<dbReference type="InterPro" id="IPR000990">
    <property type="entry name" value="Innexin"/>
</dbReference>
<protein>
    <recommendedName>
        <fullName evidence="12">Innexin</fullName>
    </recommendedName>
</protein>
<feature type="transmembrane region" description="Helical" evidence="12">
    <location>
        <begin position="250"/>
        <end position="269"/>
    </location>
</feature>
<evidence type="ECO:0000256" key="4">
    <source>
        <dbReference type="ARBA" id="ARBA00022475"/>
    </source>
</evidence>
<keyword evidence="7" id="KW-0965">Cell junction</keyword>
<evidence type="ECO:0000256" key="12">
    <source>
        <dbReference type="RuleBase" id="RU010713"/>
    </source>
</evidence>
<proteinExistence type="inferred from homology"/>
<feature type="transmembrane region" description="Helical" evidence="12">
    <location>
        <begin position="348"/>
        <end position="370"/>
    </location>
</feature>
<dbReference type="OrthoDB" id="5867527at2759"/>
<comment type="similarity">
    <text evidence="12">Belongs to the pannexin family.</text>
</comment>
<dbReference type="Pfam" id="PF00876">
    <property type="entry name" value="Innexin"/>
    <property type="match status" value="1"/>
</dbReference>
<comment type="subcellular location">
    <subcellularLocation>
        <location evidence="1">Cell junction</location>
        <location evidence="1">Gap junction</location>
    </subcellularLocation>
    <subcellularLocation>
        <location evidence="2 12">Cell membrane</location>
        <topology evidence="2 12">Multi-pass membrane protein</topology>
    </subcellularLocation>
</comment>
<evidence type="ECO:0000256" key="5">
    <source>
        <dbReference type="ARBA" id="ARBA00022692"/>
    </source>
</evidence>
<comment type="function">
    <text evidence="12">Structural component of the gap junctions.</text>
</comment>
<sequence length="509" mass="59581">LHLRARLTRRAAPNWGRPTAKFLCVGDSVRASPLKSSLFKITSLFFLTILSHICFLMSILRVLSTVPFSNRPPVQDIIANLHSYFTFNFLIGLAILLSYKQFGGRPIECMTPVGFSSSWTDYTENYCYTADTYFVAIDKAEQTIVNITDEERRERRISYYQWIPFFLVFQAACFKVPALIWKYFHAQSGMKVGEILRIATSEANSDPTIRAENINSLCNHLQKVLKFHRRLDSRRIRPHKFFRLLNMKYSAYYVTLVYLVSKCLFFLNVTGQLNFLNRYLFGSNDNFGFEFWHNLLHWSSTFWKESGVFPRVTWCDFDVREMGQSVNHTVQCVLVLNVFMEKVFMLLWGWYTVLALVTLANISAWFYGYLSTSSAEHFIFNHLEMAGEPLFENDKNPIQPKQIQQAVSKFIVKYLKTDGLFILRLIAQHADVQMSTQLIYKMWISHYHIERQREALKKSEPIWRRHLLALEKMTPQLKEEEIQAHTHTYPGQKRESISSVAESEATNRF</sequence>
<feature type="transmembrane region" description="Helical" evidence="12">
    <location>
        <begin position="38"/>
        <end position="61"/>
    </location>
</feature>
<dbReference type="GO" id="GO:0005921">
    <property type="term" value="C:gap junction"/>
    <property type="evidence" value="ECO:0007669"/>
    <property type="project" value="UniProtKB-SubCell"/>
</dbReference>
<accession>A0A8S9Z9L8</accession>
<evidence type="ECO:0000313" key="15">
    <source>
        <dbReference type="Proteomes" id="UP000605970"/>
    </source>
</evidence>
<evidence type="ECO:0000256" key="3">
    <source>
        <dbReference type="ARBA" id="ARBA00022448"/>
    </source>
</evidence>
<dbReference type="AlphaFoldDB" id="A0A8S9Z9L8"/>
<evidence type="ECO:0000313" key="14">
    <source>
        <dbReference type="EMBL" id="KAF7629165.1"/>
    </source>
</evidence>
<feature type="compositionally biased region" description="Polar residues" evidence="13">
    <location>
        <begin position="497"/>
        <end position="509"/>
    </location>
</feature>
<dbReference type="GO" id="GO:0034220">
    <property type="term" value="P:monoatomic ion transmembrane transport"/>
    <property type="evidence" value="ECO:0007669"/>
    <property type="project" value="UniProtKB-KW"/>
</dbReference>
<keyword evidence="8 12" id="KW-1133">Transmembrane helix</keyword>
<keyword evidence="5 12" id="KW-0812">Transmembrane</keyword>
<keyword evidence="4" id="KW-1003">Cell membrane</keyword>
<dbReference type="PANTHER" id="PTHR11893">
    <property type="entry name" value="INNEXIN"/>
    <property type="match status" value="1"/>
</dbReference>
<feature type="transmembrane region" description="Helical" evidence="12">
    <location>
        <begin position="162"/>
        <end position="184"/>
    </location>
</feature>
<keyword evidence="10 12" id="KW-0472">Membrane</keyword>
<keyword evidence="11 12" id="KW-0407">Ion channel</keyword>
<evidence type="ECO:0000256" key="2">
    <source>
        <dbReference type="ARBA" id="ARBA00004651"/>
    </source>
</evidence>
<dbReference type="PANTHER" id="PTHR11893:SF9">
    <property type="entry name" value="INNEXIN-7"/>
    <property type="match status" value="1"/>
</dbReference>
<reference evidence="14" key="1">
    <citation type="journal article" date="2020" name="Ecol. Evol.">
        <title>Genome structure and content of the rice root-knot nematode (Meloidogyne graminicola).</title>
        <authorList>
            <person name="Phan N.T."/>
            <person name="Danchin E.G.J."/>
            <person name="Klopp C."/>
            <person name="Perfus-Barbeoch L."/>
            <person name="Kozlowski D.K."/>
            <person name="Koutsovoulos G.D."/>
            <person name="Lopez-Roques C."/>
            <person name="Bouchez O."/>
            <person name="Zahm M."/>
            <person name="Besnard G."/>
            <person name="Bellafiore S."/>
        </authorList>
    </citation>
    <scope>NUCLEOTIDE SEQUENCE</scope>
    <source>
        <strain evidence="14">VN-18</strain>
    </source>
</reference>
<keyword evidence="9 12" id="KW-0406">Ion transport</keyword>
<evidence type="ECO:0000256" key="6">
    <source>
        <dbReference type="ARBA" id="ARBA00022868"/>
    </source>
</evidence>
<evidence type="ECO:0000256" key="13">
    <source>
        <dbReference type="SAM" id="MobiDB-lite"/>
    </source>
</evidence>
<evidence type="ECO:0000256" key="10">
    <source>
        <dbReference type="ARBA" id="ARBA00023136"/>
    </source>
</evidence>
<name>A0A8S9Z9L8_9BILA</name>
<feature type="region of interest" description="Disordered" evidence="13">
    <location>
        <begin position="483"/>
        <end position="509"/>
    </location>
</feature>
<comment type="caution">
    <text evidence="12">Lacks conserved residue(s) required for the propagation of feature annotation.</text>
</comment>
<organism evidence="14 15">
    <name type="scientific">Meloidogyne graminicola</name>
    <dbReference type="NCBI Taxonomy" id="189291"/>
    <lineage>
        <taxon>Eukaryota</taxon>
        <taxon>Metazoa</taxon>
        <taxon>Ecdysozoa</taxon>
        <taxon>Nematoda</taxon>
        <taxon>Chromadorea</taxon>
        <taxon>Rhabditida</taxon>
        <taxon>Tylenchina</taxon>
        <taxon>Tylenchomorpha</taxon>
        <taxon>Tylenchoidea</taxon>
        <taxon>Meloidogynidae</taxon>
        <taxon>Meloidogyninae</taxon>
        <taxon>Meloidogyne</taxon>
    </lineage>
</organism>
<comment type="caution">
    <text evidence="14">The sequence shown here is derived from an EMBL/GenBank/DDBJ whole genome shotgun (WGS) entry which is preliminary data.</text>
</comment>
<keyword evidence="6" id="KW-0303">Gap junction</keyword>
<dbReference type="GO" id="GO:0005243">
    <property type="term" value="F:gap junction channel activity"/>
    <property type="evidence" value="ECO:0007669"/>
    <property type="project" value="TreeGrafter"/>
</dbReference>
<gene>
    <name evidence="12" type="primary">inx</name>
    <name evidence="14" type="ORF">Mgra_00009316</name>
</gene>
<keyword evidence="15" id="KW-1185">Reference proteome</keyword>
<dbReference type="Proteomes" id="UP000605970">
    <property type="component" value="Unassembled WGS sequence"/>
</dbReference>
<feature type="transmembrane region" description="Helical" evidence="12">
    <location>
        <begin position="81"/>
        <end position="99"/>
    </location>
</feature>
<dbReference type="GO" id="GO:0005886">
    <property type="term" value="C:plasma membrane"/>
    <property type="evidence" value="ECO:0007669"/>
    <property type="project" value="UniProtKB-SubCell"/>
</dbReference>
<evidence type="ECO:0000256" key="8">
    <source>
        <dbReference type="ARBA" id="ARBA00022989"/>
    </source>
</evidence>
<evidence type="ECO:0000256" key="9">
    <source>
        <dbReference type="ARBA" id="ARBA00023065"/>
    </source>
</evidence>
<dbReference type="EMBL" id="JABEBT010000148">
    <property type="protein sequence ID" value="KAF7629165.1"/>
    <property type="molecule type" value="Genomic_DNA"/>
</dbReference>
<dbReference type="PRINTS" id="PR01262">
    <property type="entry name" value="INNEXIN"/>
</dbReference>
<evidence type="ECO:0000256" key="7">
    <source>
        <dbReference type="ARBA" id="ARBA00022949"/>
    </source>
</evidence>
<evidence type="ECO:0000256" key="11">
    <source>
        <dbReference type="ARBA" id="ARBA00023303"/>
    </source>
</evidence>
<evidence type="ECO:0000256" key="1">
    <source>
        <dbReference type="ARBA" id="ARBA00004610"/>
    </source>
</evidence>
<dbReference type="PROSITE" id="PS51013">
    <property type="entry name" value="PANNEXIN"/>
    <property type="match status" value="1"/>
</dbReference>
<keyword evidence="3 12" id="KW-0813">Transport</keyword>
<feature type="non-terminal residue" evidence="14">
    <location>
        <position position="509"/>
    </location>
</feature>